<dbReference type="EMBL" id="CM045878">
    <property type="protein sequence ID" value="KAI7940091.1"/>
    <property type="molecule type" value="Genomic_DNA"/>
</dbReference>
<reference evidence="2" key="2">
    <citation type="journal article" date="2018" name="Mol. Plant Microbe Interact.">
        <title>Genome sequence resources for the wheat stripe rust pathogen (Puccinia striiformis f. sp. tritici) and the barley stripe rust pathogen (Puccinia striiformis f. sp. hordei).</title>
        <authorList>
            <person name="Xia C."/>
            <person name="Wang M."/>
            <person name="Yin C."/>
            <person name="Cornejo O.E."/>
            <person name="Hulbert S.H."/>
            <person name="Chen X."/>
        </authorList>
    </citation>
    <scope>NUCLEOTIDE SEQUENCE [LARGE SCALE GENOMIC DNA]</scope>
    <source>
        <strain evidence="2">93-210</strain>
    </source>
</reference>
<keyword evidence="2" id="KW-1185">Reference proteome</keyword>
<organism evidence="1 2">
    <name type="scientific">Puccinia striiformis f. sp. tritici</name>
    <dbReference type="NCBI Taxonomy" id="168172"/>
    <lineage>
        <taxon>Eukaryota</taxon>
        <taxon>Fungi</taxon>
        <taxon>Dikarya</taxon>
        <taxon>Basidiomycota</taxon>
        <taxon>Pucciniomycotina</taxon>
        <taxon>Pucciniomycetes</taxon>
        <taxon>Pucciniales</taxon>
        <taxon>Pucciniaceae</taxon>
        <taxon>Puccinia</taxon>
    </lineage>
</organism>
<name>A0ACC0DVI1_9BASI</name>
<comment type="caution">
    <text evidence="1">The sequence shown here is derived from an EMBL/GenBank/DDBJ whole genome shotgun (WGS) entry which is preliminary data.</text>
</comment>
<evidence type="ECO:0000313" key="1">
    <source>
        <dbReference type="EMBL" id="KAI7940091.1"/>
    </source>
</evidence>
<evidence type="ECO:0000313" key="2">
    <source>
        <dbReference type="Proteomes" id="UP001060170"/>
    </source>
</evidence>
<protein>
    <submittedName>
        <fullName evidence="1">Uncharacterized protein</fullName>
    </submittedName>
</protein>
<feature type="non-terminal residue" evidence="1">
    <location>
        <position position="1"/>
    </location>
</feature>
<proteinExistence type="predicted"/>
<sequence length="471" mass="53463">VMNNHEFAQPFEIVKFFKATPETQRSKVDNEFVQQKPNEPLSSVFKAVENDGVWEYILAVNQPGSSPTTVDRVNLTQTKGCHTLGDWPSLMTMYGDLEPHFVLVFIVAHRQNNVIKNEWQLQLRDFDELARLRALIEPHIHDINPNYQHYFPTPITHENPLTIPVTTPPSLTATPSIIWKDLHPRLQELPPKKLTPRLQHIMRNPTYTHLLNQHTTQKFPNFQTWRVPPSKLLHVWYGSQGPFESNISWCRLPYRCNKTSPGSPVGNVELMAGARKFHHVRDVCDMEDSDAAYDACGMKKAFAGSKVYPELLSMYSPKAALHLSLSMTFVQGPTTSAGAQMLSKKFVVLGIDFQPQGRITKLFWLQSAMAVDPTTDPMTSSVPVSWPMLVLNETNETMFCWTSCCFVHYSVLICSLFQAYHPLQAGLAAFLNKNPKMKELLSGPFYLEDFLVESKLLNSLIAGSFFKPTTP</sequence>
<reference evidence="2" key="1">
    <citation type="journal article" date="2018" name="BMC Genomics">
        <title>Genomic insights into host adaptation between the wheat stripe rust pathogen (Puccinia striiformis f. sp. tritici) and the barley stripe rust pathogen (Puccinia striiformis f. sp. hordei).</title>
        <authorList>
            <person name="Xia C."/>
            <person name="Wang M."/>
            <person name="Yin C."/>
            <person name="Cornejo O.E."/>
            <person name="Hulbert S.H."/>
            <person name="Chen X."/>
        </authorList>
    </citation>
    <scope>NUCLEOTIDE SEQUENCE [LARGE SCALE GENOMIC DNA]</scope>
    <source>
        <strain evidence="2">93-210</strain>
    </source>
</reference>
<gene>
    <name evidence="1" type="ORF">MJO28_013743</name>
</gene>
<dbReference type="Proteomes" id="UP001060170">
    <property type="component" value="Chromosome 14"/>
</dbReference>
<accession>A0ACC0DVI1</accession>
<reference evidence="1 2" key="3">
    <citation type="journal article" date="2022" name="Microbiol. Spectr.">
        <title>Folding features and dynamics of 3D genome architecture in plant fungal pathogens.</title>
        <authorList>
            <person name="Xia C."/>
        </authorList>
    </citation>
    <scope>NUCLEOTIDE SEQUENCE [LARGE SCALE GENOMIC DNA]</scope>
    <source>
        <strain evidence="1 2">93-210</strain>
    </source>
</reference>